<keyword evidence="2" id="KW-1185">Reference proteome</keyword>
<dbReference type="EMBL" id="SDMP01000007">
    <property type="protein sequence ID" value="RYR49625.1"/>
    <property type="molecule type" value="Genomic_DNA"/>
</dbReference>
<dbReference type="AlphaFoldDB" id="A0A445CFD0"/>
<evidence type="ECO:0000313" key="2">
    <source>
        <dbReference type="Proteomes" id="UP000289738"/>
    </source>
</evidence>
<name>A0A445CFD0_ARAHY</name>
<evidence type="ECO:0000313" key="1">
    <source>
        <dbReference type="EMBL" id="RYR49625.1"/>
    </source>
</evidence>
<organism evidence="1 2">
    <name type="scientific">Arachis hypogaea</name>
    <name type="common">Peanut</name>
    <dbReference type="NCBI Taxonomy" id="3818"/>
    <lineage>
        <taxon>Eukaryota</taxon>
        <taxon>Viridiplantae</taxon>
        <taxon>Streptophyta</taxon>
        <taxon>Embryophyta</taxon>
        <taxon>Tracheophyta</taxon>
        <taxon>Spermatophyta</taxon>
        <taxon>Magnoliopsida</taxon>
        <taxon>eudicotyledons</taxon>
        <taxon>Gunneridae</taxon>
        <taxon>Pentapetalae</taxon>
        <taxon>rosids</taxon>
        <taxon>fabids</taxon>
        <taxon>Fabales</taxon>
        <taxon>Fabaceae</taxon>
        <taxon>Papilionoideae</taxon>
        <taxon>50 kb inversion clade</taxon>
        <taxon>dalbergioids sensu lato</taxon>
        <taxon>Dalbergieae</taxon>
        <taxon>Pterocarpus clade</taxon>
        <taxon>Arachis</taxon>
    </lineage>
</organism>
<sequence length="80" mass="9052">MLHPTYLRSVRKTEGTFREYYIRWFGVTNTDYNRKSGGAISVLANVYKRRIMFNAGMMDGVGNDAEKARRDAALLSQGSA</sequence>
<comment type="caution">
    <text evidence="1">The sequence shown here is derived from an EMBL/GenBank/DDBJ whole genome shotgun (WGS) entry which is preliminary data.</text>
</comment>
<gene>
    <name evidence="1" type="ORF">Ahy_A07g036148</name>
</gene>
<accession>A0A445CFD0</accession>
<protein>
    <submittedName>
        <fullName evidence="1">Uncharacterized protein</fullName>
    </submittedName>
</protein>
<dbReference type="Proteomes" id="UP000289738">
    <property type="component" value="Chromosome A07"/>
</dbReference>
<proteinExistence type="predicted"/>
<reference evidence="1 2" key="1">
    <citation type="submission" date="2019-01" db="EMBL/GenBank/DDBJ databases">
        <title>Sequencing of cultivated peanut Arachis hypogaea provides insights into genome evolution and oil improvement.</title>
        <authorList>
            <person name="Chen X."/>
        </authorList>
    </citation>
    <scope>NUCLEOTIDE SEQUENCE [LARGE SCALE GENOMIC DNA]</scope>
    <source>
        <strain evidence="2">cv. Fuhuasheng</strain>
        <tissue evidence="1">Leaves</tissue>
    </source>
</reference>